<evidence type="ECO:0000256" key="2">
    <source>
        <dbReference type="ARBA" id="ARBA00022723"/>
    </source>
</evidence>
<feature type="region of interest" description="Disordered" evidence="10">
    <location>
        <begin position="1177"/>
        <end position="1196"/>
    </location>
</feature>
<keyword evidence="13" id="KW-1185">Reference proteome</keyword>
<feature type="domain" description="C2H2-type" evidence="11">
    <location>
        <begin position="395"/>
        <end position="417"/>
    </location>
</feature>
<dbReference type="InterPro" id="IPR013087">
    <property type="entry name" value="Znf_C2H2_type"/>
</dbReference>
<feature type="domain" description="C2H2-type" evidence="11">
    <location>
        <begin position="422"/>
        <end position="450"/>
    </location>
</feature>
<comment type="caution">
    <text evidence="12">The sequence shown here is derived from an EMBL/GenBank/DDBJ whole genome shotgun (WGS) entry which is preliminary data.</text>
</comment>
<feature type="region of interest" description="Disordered" evidence="10">
    <location>
        <begin position="1678"/>
        <end position="1701"/>
    </location>
</feature>
<keyword evidence="7" id="KW-0804">Transcription</keyword>
<dbReference type="FunFam" id="3.30.160.60:FF:002476">
    <property type="entry name" value="Ras responsive element binding protein 1a"/>
    <property type="match status" value="1"/>
</dbReference>
<feature type="compositionally biased region" description="Low complexity" evidence="10">
    <location>
        <begin position="1281"/>
        <end position="1304"/>
    </location>
</feature>
<keyword evidence="2" id="KW-0479">Metal-binding</keyword>
<feature type="domain" description="C2H2-type" evidence="11">
    <location>
        <begin position="752"/>
        <end position="792"/>
    </location>
</feature>
<dbReference type="PROSITE" id="PS50157">
    <property type="entry name" value="ZINC_FINGER_C2H2_2"/>
    <property type="match status" value="14"/>
</dbReference>
<dbReference type="SUPFAM" id="SSF57667">
    <property type="entry name" value="beta-beta-alpha zinc fingers"/>
    <property type="match status" value="8"/>
</dbReference>
<dbReference type="GO" id="GO:0001228">
    <property type="term" value="F:DNA-binding transcription activator activity, RNA polymerase II-specific"/>
    <property type="evidence" value="ECO:0007669"/>
    <property type="project" value="TreeGrafter"/>
</dbReference>
<feature type="compositionally biased region" description="Basic and acidic residues" evidence="10">
    <location>
        <begin position="66"/>
        <end position="78"/>
    </location>
</feature>
<dbReference type="SMART" id="SM00355">
    <property type="entry name" value="ZnF_C2H2"/>
    <property type="match status" value="20"/>
</dbReference>
<dbReference type="OrthoDB" id="3069995at2759"/>
<evidence type="ECO:0000256" key="9">
    <source>
        <dbReference type="PROSITE-ProRule" id="PRU00042"/>
    </source>
</evidence>
<evidence type="ECO:0000256" key="3">
    <source>
        <dbReference type="ARBA" id="ARBA00022737"/>
    </source>
</evidence>
<evidence type="ECO:0000256" key="5">
    <source>
        <dbReference type="ARBA" id="ARBA00022833"/>
    </source>
</evidence>
<evidence type="ECO:0000256" key="8">
    <source>
        <dbReference type="ARBA" id="ARBA00023242"/>
    </source>
</evidence>
<dbReference type="GO" id="GO:0000978">
    <property type="term" value="F:RNA polymerase II cis-regulatory region sequence-specific DNA binding"/>
    <property type="evidence" value="ECO:0007669"/>
    <property type="project" value="TreeGrafter"/>
</dbReference>
<feature type="compositionally biased region" description="Basic and acidic residues" evidence="10">
    <location>
        <begin position="31"/>
        <end position="42"/>
    </location>
</feature>
<evidence type="ECO:0000313" key="13">
    <source>
        <dbReference type="Proteomes" id="UP000749559"/>
    </source>
</evidence>
<keyword evidence="8" id="KW-0539">Nucleus</keyword>
<comment type="subcellular location">
    <subcellularLocation>
        <location evidence="1">Nucleus</location>
    </subcellularLocation>
</comment>
<proteinExistence type="predicted"/>
<evidence type="ECO:0000256" key="10">
    <source>
        <dbReference type="SAM" id="MobiDB-lite"/>
    </source>
</evidence>
<evidence type="ECO:0000256" key="7">
    <source>
        <dbReference type="ARBA" id="ARBA00023163"/>
    </source>
</evidence>
<name>A0A8S4NEK0_OWEFU</name>
<feature type="region of interest" description="Disordered" evidence="10">
    <location>
        <begin position="1752"/>
        <end position="1797"/>
    </location>
</feature>
<feature type="domain" description="C2H2-type" evidence="11">
    <location>
        <begin position="1710"/>
        <end position="1737"/>
    </location>
</feature>
<feature type="region of interest" description="Disordered" evidence="10">
    <location>
        <begin position="1506"/>
        <end position="1568"/>
    </location>
</feature>
<feature type="compositionally biased region" description="Basic and acidic residues" evidence="10">
    <location>
        <begin position="1684"/>
        <end position="1698"/>
    </location>
</feature>
<gene>
    <name evidence="12" type="ORF">OFUS_LOCUS6547</name>
</gene>
<evidence type="ECO:0000256" key="6">
    <source>
        <dbReference type="ARBA" id="ARBA00023015"/>
    </source>
</evidence>
<reference evidence="12" key="1">
    <citation type="submission" date="2022-03" db="EMBL/GenBank/DDBJ databases">
        <authorList>
            <person name="Martin C."/>
        </authorList>
    </citation>
    <scope>NUCLEOTIDE SEQUENCE</scope>
</reference>
<feature type="region of interest" description="Disordered" evidence="10">
    <location>
        <begin position="1208"/>
        <end position="1236"/>
    </location>
</feature>
<feature type="region of interest" description="Disordered" evidence="10">
    <location>
        <begin position="245"/>
        <end position="329"/>
    </location>
</feature>
<feature type="domain" description="C2H2-type" evidence="11">
    <location>
        <begin position="1122"/>
        <end position="1149"/>
    </location>
</feature>
<dbReference type="Pfam" id="PF00096">
    <property type="entry name" value="zf-C2H2"/>
    <property type="match status" value="5"/>
</dbReference>
<dbReference type="InterPro" id="IPR036236">
    <property type="entry name" value="Znf_C2H2_sf"/>
</dbReference>
<dbReference type="PROSITE" id="PS00028">
    <property type="entry name" value="ZINC_FINGER_C2H2_1"/>
    <property type="match status" value="17"/>
</dbReference>
<feature type="compositionally biased region" description="Basic and acidic residues" evidence="10">
    <location>
        <begin position="1547"/>
        <end position="1560"/>
    </location>
</feature>
<keyword evidence="6" id="KW-0805">Transcription regulation</keyword>
<feature type="domain" description="C2H2-type" evidence="11">
    <location>
        <begin position="165"/>
        <end position="192"/>
    </location>
</feature>
<feature type="domain" description="C2H2-type" evidence="11">
    <location>
        <begin position="1150"/>
        <end position="1173"/>
    </location>
</feature>
<dbReference type="InterPro" id="IPR052795">
    <property type="entry name" value="RREB1"/>
</dbReference>
<dbReference type="Pfam" id="PF13912">
    <property type="entry name" value="zf-C2H2_6"/>
    <property type="match status" value="2"/>
</dbReference>
<evidence type="ECO:0000256" key="1">
    <source>
        <dbReference type="ARBA" id="ARBA00004123"/>
    </source>
</evidence>
<dbReference type="FunFam" id="3.30.160.60:FF:000100">
    <property type="entry name" value="Zinc finger 45-like"/>
    <property type="match status" value="1"/>
</dbReference>
<feature type="compositionally biased region" description="Polar residues" evidence="10">
    <location>
        <begin position="1511"/>
        <end position="1530"/>
    </location>
</feature>
<feature type="domain" description="C2H2-type" evidence="11">
    <location>
        <begin position="1388"/>
        <end position="1411"/>
    </location>
</feature>
<feature type="domain" description="C2H2-type" evidence="11">
    <location>
        <begin position="196"/>
        <end position="223"/>
    </location>
</feature>
<dbReference type="GO" id="GO:0008270">
    <property type="term" value="F:zinc ion binding"/>
    <property type="evidence" value="ECO:0007669"/>
    <property type="project" value="UniProtKB-KW"/>
</dbReference>
<keyword evidence="4 9" id="KW-0863">Zinc-finger</keyword>
<dbReference type="EMBL" id="CAIIXF020000003">
    <property type="protein sequence ID" value="CAH1779772.1"/>
    <property type="molecule type" value="Genomic_DNA"/>
</dbReference>
<dbReference type="FunFam" id="3.30.160.60:FF:001289">
    <property type="entry name" value="Zinc finger protein 574"/>
    <property type="match status" value="1"/>
</dbReference>
<feature type="domain" description="C2H2-type" evidence="11">
    <location>
        <begin position="498"/>
        <end position="525"/>
    </location>
</feature>
<feature type="region of interest" description="Disordered" evidence="10">
    <location>
        <begin position="1281"/>
        <end position="1356"/>
    </location>
</feature>
<feature type="region of interest" description="Disordered" evidence="10">
    <location>
        <begin position="1"/>
        <end position="78"/>
    </location>
</feature>
<accession>A0A8S4NEK0</accession>
<feature type="domain" description="C2H2-type" evidence="11">
    <location>
        <begin position="224"/>
        <end position="251"/>
    </location>
</feature>
<evidence type="ECO:0000259" key="11">
    <source>
        <dbReference type="PROSITE" id="PS50157"/>
    </source>
</evidence>
<keyword evidence="5" id="KW-0862">Zinc</keyword>
<sequence length="1911" mass="213206">MPRRKQANPTAVKSDDNEDDENTVAQDDKEEDLKKQEDERGGTVEQMSNPISGGKMSLRQRSPQKTPKDVSSEEQSEFFKIDDPTLSVKAETANDPIFPQNELMIDLSRPSSDVESSDDLVSASLVNSKHAGNVGVARVANGSAKQRRKCDRINPITTPDGMMKYPCPTCDRLLETSKALTQHIRSHNQSTAQSTMNCTICNKVLSSVSSLDRHMLVHSGEKPHKCKYCSMAFTTNGNMNRHMKVHEKSAESSPVPEVQPTIPVALTNEVTYSKRGRKRRSNPTPEVQDSRPELRKRGRRSGIELESDSTTSTPTSSATKSIVGSNERVEDEVPIPDALELFDGVLPLVSPSKRQLQRIAAAKMQDQATAKKKMELKTGDKWEYIVQPSSHPEQLQCPVCQKSFLCSYGLSTHMEIHPNISVHCSQCNLTFRTPKGLETHKRMIHGKKEGGGNGTNNPIPIGFHDLSFTDFCIKKFPLISKVWCESSPRQASSVFHNFECEACGQAFPCESALMIHSESHNLKTKTKCPFCEGDFLSNATLRTHLLQHMPNKLFLEAQARQHLSDSGSNTIQKPIEVEKNDFMALIGLHKPSTQKDPLKEKLAFHEYRYNDSYYQRLNIMESLVLTPKKLPEVVHNKDKENSDFADISQILKLTNMGGNINELANSPTQMPKLKAIANQEEVHAGQSLMQPPSLQLMGSTTHQVSPLGPIRNPSAETQKEAITLTCKYCPMVFNNFRDKKAHGCVRQYGNLYICSRCGHRSSVKGPMVRHVIACTDPSWASPIQITHNGERPFLCLVCDFAFTTKANCERHIRKKHGYTTRAEIEATIGYNEAQAKAPPSIETFRSPDTVCQYCKVDFKFFRALKHHIRSSNSCRQKPYECKVCHVGFSTKANCLRHILKQHAPVPQNLLDSYVTINETALAVFERDNLEIAQAQTARSTQITTQLPVPPIAHNPNQSPKVPSFGKTKIGGTFAPDGMFIKQEPDTIHVGDDHDQPLNLCLKADTSVSMNNNTATNGNTTYPLNDSNKLGTADQPIDLTVHGRTGPEASKVTLDGGYIDHNSSGSLHASPGFSPPGGPTVHVKQEVMHVTPSGVSGSNYCDPGMMRYKKEYQRFYNPRVGKLQCPYCKMIFKHGLKLNVHLRSHTNERPFQCSHCPAGFTIKTNLERHLKTRHPYIDETAPSISHEPPQNKSTHSPLEAHLQRRAVKHDLKPPMIVKPISLPPTPKTRLRKTSDVQKLTQVDQLTIKSTGDASGSDPSGELASVSRLLESASTNNFHNFFTENESESSSAKNSTKSSTPSSADTKPSEEDTELSPDTSEHKPDTSQPSQGPDSPESDSGSPDKDGAKKKRNSYSDSPRKLMCPYCPRSFPWISSLRRHILTHTGQKPFKCPECGVTFSTKSNRERHLIRKHGLNNLDPETRAMMDRPFKCHLCEHCCFTAPGNLMRHYREKHPGIDPPPENLDAQLGITAPRNHLDPESSKAFALLDAQIMENNPELAIDEEELEDDLDQASDTTEPLDGSSFQQTTSETEILDAPILNGDPNDGSKTADTESIKRDKISSDGVETNNNETMVKETNTPSSLHLNPERDNYNVDLITECWKCNQNFSQRKDLLKHLRDHNIDLPFKCYLCDASFETRKGCLEHKISDHSVHWKNLKDKGKIDNMDDHIKAMDQMVESTFNSKDGNSEKPAQDVDDRWEATNPPDYNQRKVYCSLCPKRFWSLQDLRRHMRSHTGERPFECDLCQKRFTLKHSMQRHRRKHTDAGENVSGSDDEDTENKQDIERTSLSTKTPDSMFGNELGRDSPGMMLQYRSQSSSPAVGFVIPNRLGNLKGESNSARSTPTWSVRDPVLGSNKGLFDRDSPMFAEDLDTCSSVASNGSDMLQNLLGVEGGAIDQMLNSGADSAAKLLGVD</sequence>
<keyword evidence="3" id="KW-0677">Repeat</keyword>
<dbReference type="PANTHER" id="PTHR46451:SF1">
    <property type="entry name" value="RAS-RESPONSIVE ELEMENT-BINDING PROTEIN 1"/>
    <property type="match status" value="1"/>
</dbReference>
<organism evidence="12 13">
    <name type="scientific">Owenia fusiformis</name>
    <name type="common">Polychaete worm</name>
    <dbReference type="NCBI Taxonomy" id="6347"/>
    <lineage>
        <taxon>Eukaryota</taxon>
        <taxon>Metazoa</taxon>
        <taxon>Spiralia</taxon>
        <taxon>Lophotrochozoa</taxon>
        <taxon>Annelida</taxon>
        <taxon>Polychaeta</taxon>
        <taxon>Sedentaria</taxon>
        <taxon>Canalipalpata</taxon>
        <taxon>Sabellida</taxon>
        <taxon>Oweniida</taxon>
        <taxon>Oweniidae</taxon>
        <taxon>Owenia</taxon>
    </lineage>
</organism>
<evidence type="ECO:0000256" key="4">
    <source>
        <dbReference type="ARBA" id="ARBA00022771"/>
    </source>
</evidence>
<feature type="compositionally biased region" description="Low complexity" evidence="10">
    <location>
        <begin position="308"/>
        <end position="321"/>
    </location>
</feature>
<dbReference type="Proteomes" id="UP000749559">
    <property type="component" value="Unassembled WGS sequence"/>
</dbReference>
<feature type="domain" description="C2H2-type" evidence="11">
    <location>
        <begin position="1738"/>
        <end position="1765"/>
    </location>
</feature>
<feature type="domain" description="C2H2-type" evidence="11">
    <location>
        <begin position="1360"/>
        <end position="1387"/>
    </location>
</feature>
<dbReference type="Gene3D" id="3.30.160.60">
    <property type="entry name" value="Classic Zinc Finger"/>
    <property type="match status" value="13"/>
</dbReference>
<feature type="domain" description="C2H2-type" evidence="11">
    <location>
        <begin position="1597"/>
        <end position="1624"/>
    </location>
</feature>
<dbReference type="Pfam" id="PF13894">
    <property type="entry name" value="zf-C2H2_4"/>
    <property type="match status" value="2"/>
</dbReference>
<protein>
    <recommendedName>
        <fullName evidence="11">C2H2-type domain-containing protein</fullName>
    </recommendedName>
</protein>
<evidence type="ECO:0000313" key="12">
    <source>
        <dbReference type="EMBL" id="CAH1779772.1"/>
    </source>
</evidence>
<dbReference type="PANTHER" id="PTHR46451">
    <property type="entry name" value="RAS-RESPONSIVE ELEMENT-BINDING PROTEIN 1"/>
    <property type="match status" value="1"/>
</dbReference>
<dbReference type="FunFam" id="3.30.160.60:FF:001788">
    <property type="entry name" value="ras-responsive element-binding protein 1"/>
    <property type="match status" value="1"/>
</dbReference>
<dbReference type="GO" id="GO:0005634">
    <property type="term" value="C:nucleus"/>
    <property type="evidence" value="ECO:0007669"/>
    <property type="project" value="UniProtKB-SubCell"/>
</dbReference>
<feature type="compositionally biased region" description="Low complexity" evidence="10">
    <location>
        <begin position="1325"/>
        <end position="1339"/>
    </location>
</feature>